<dbReference type="RefSeq" id="WP_344114121.1">
    <property type="nucleotide sequence ID" value="NZ_BAAAOR010000047.1"/>
</dbReference>
<protein>
    <recommendedName>
        <fullName evidence="4">Integral membrane protein</fullName>
    </recommendedName>
</protein>
<feature type="transmembrane region" description="Helical" evidence="1">
    <location>
        <begin position="32"/>
        <end position="48"/>
    </location>
</feature>
<reference evidence="2 3" key="1">
    <citation type="journal article" date="2019" name="Int. J. Syst. Evol. Microbiol.">
        <title>The Global Catalogue of Microorganisms (GCM) 10K type strain sequencing project: providing services to taxonomists for standard genome sequencing and annotation.</title>
        <authorList>
            <consortium name="The Broad Institute Genomics Platform"/>
            <consortium name="The Broad Institute Genome Sequencing Center for Infectious Disease"/>
            <person name="Wu L."/>
            <person name="Ma J."/>
        </authorList>
    </citation>
    <scope>NUCLEOTIDE SEQUENCE [LARGE SCALE GENOMIC DNA]</scope>
    <source>
        <strain evidence="2 3">JCM 14942</strain>
    </source>
</reference>
<keyword evidence="3" id="KW-1185">Reference proteome</keyword>
<keyword evidence="1" id="KW-0472">Membrane</keyword>
<proteinExistence type="predicted"/>
<keyword evidence="1" id="KW-0812">Transmembrane</keyword>
<evidence type="ECO:0008006" key="4">
    <source>
        <dbReference type="Google" id="ProtNLM"/>
    </source>
</evidence>
<feature type="transmembrane region" description="Helical" evidence="1">
    <location>
        <begin position="83"/>
        <end position="104"/>
    </location>
</feature>
<name>A0ABN2BTN0_9ACTN</name>
<accession>A0ABN2BTN0</accession>
<dbReference type="EMBL" id="BAAAOR010000047">
    <property type="protein sequence ID" value="GAA1547020.1"/>
    <property type="molecule type" value="Genomic_DNA"/>
</dbReference>
<sequence>MVVLRALSALGSLVLGAGVGLATVGLHRYGWGLGLGAAATAATLVALPGGWWARLPFALGWVALLGVASVQRPEGDYVVAGDVSGYLLLAVGAVVLGAGCVGLLRRPGARGNAGG</sequence>
<evidence type="ECO:0000256" key="1">
    <source>
        <dbReference type="SAM" id="Phobius"/>
    </source>
</evidence>
<organism evidence="2 3">
    <name type="scientific">Nocardioides humi</name>
    <dbReference type="NCBI Taxonomy" id="449461"/>
    <lineage>
        <taxon>Bacteria</taxon>
        <taxon>Bacillati</taxon>
        <taxon>Actinomycetota</taxon>
        <taxon>Actinomycetes</taxon>
        <taxon>Propionibacteriales</taxon>
        <taxon>Nocardioidaceae</taxon>
        <taxon>Nocardioides</taxon>
    </lineage>
</organism>
<dbReference type="Proteomes" id="UP001500842">
    <property type="component" value="Unassembled WGS sequence"/>
</dbReference>
<comment type="caution">
    <text evidence="2">The sequence shown here is derived from an EMBL/GenBank/DDBJ whole genome shotgun (WGS) entry which is preliminary data.</text>
</comment>
<gene>
    <name evidence="2" type="ORF">GCM10009788_56460</name>
</gene>
<evidence type="ECO:0000313" key="2">
    <source>
        <dbReference type="EMBL" id="GAA1547020.1"/>
    </source>
</evidence>
<evidence type="ECO:0000313" key="3">
    <source>
        <dbReference type="Proteomes" id="UP001500842"/>
    </source>
</evidence>
<keyword evidence="1" id="KW-1133">Transmembrane helix</keyword>